<accession>A0A520KE14</accession>
<organism evidence="2 4">
    <name type="scientific">Thermoproteota archaeon</name>
    <dbReference type="NCBI Taxonomy" id="2056631"/>
    <lineage>
        <taxon>Archaea</taxon>
        <taxon>Thermoproteota</taxon>
    </lineage>
</organism>
<reference evidence="3 5" key="1">
    <citation type="journal article" date="2019" name="Nat. Microbiol.">
        <title>Expanding anaerobic alkane metabolism in the domain of Archaea.</title>
        <authorList>
            <person name="Wang Y."/>
            <person name="Wegener G."/>
            <person name="Hou J."/>
            <person name="Wang F."/>
            <person name="Xiao X."/>
        </authorList>
    </citation>
    <scope>NUCLEOTIDE SEQUENCE [LARGE SCALE GENOMIC DNA]</scope>
    <source>
        <strain evidence="3">WYZ-LMO11</strain>
    </source>
</reference>
<evidence type="ECO:0000313" key="4">
    <source>
        <dbReference type="Proteomes" id="UP000316080"/>
    </source>
</evidence>
<dbReference type="EMBL" id="QNVI01000041">
    <property type="protein sequence ID" value="TDA38867.1"/>
    <property type="molecule type" value="Genomic_DNA"/>
</dbReference>
<gene>
    <name evidence="3" type="ORF">DSO09_03210</name>
    <name evidence="2" type="ORF">EF809_05830</name>
</gene>
<dbReference type="Proteomes" id="UP000317265">
    <property type="component" value="Unassembled WGS sequence"/>
</dbReference>
<evidence type="ECO:0000256" key="1">
    <source>
        <dbReference type="SAM" id="Phobius"/>
    </source>
</evidence>
<reference evidence="2 4" key="2">
    <citation type="journal article" date="2019" name="Nat. Microbiol.">
        <title>Wide diversity of methane and short-chain alkane metabolisms in uncultured archaea.</title>
        <authorList>
            <person name="Borrel G."/>
            <person name="Adam P.S."/>
            <person name="McKay L.J."/>
            <person name="Chen L.X."/>
            <person name="Sierra-Garcia I.N."/>
            <person name="Sieber C.M."/>
            <person name="Letourneur Q."/>
            <person name="Ghozlane A."/>
            <person name="Andersen G.L."/>
            <person name="Li W.J."/>
            <person name="Hallam S.J."/>
            <person name="Muyzer G."/>
            <person name="de Oliveira V.M."/>
            <person name="Inskeep W.P."/>
            <person name="Banfield J.F."/>
            <person name="Gribaldo S."/>
        </authorList>
    </citation>
    <scope>NUCLEOTIDE SEQUENCE [LARGE SCALE GENOMIC DNA]</scope>
    <source>
        <strain evidence="2">Verst-YHS</strain>
    </source>
</reference>
<feature type="transmembrane region" description="Helical" evidence="1">
    <location>
        <begin position="6"/>
        <end position="29"/>
    </location>
</feature>
<dbReference type="Proteomes" id="UP000316080">
    <property type="component" value="Unassembled WGS sequence"/>
</dbReference>
<keyword evidence="1" id="KW-0472">Membrane</keyword>
<keyword evidence="1" id="KW-1133">Transmembrane helix</keyword>
<keyword evidence="1" id="KW-0812">Transmembrane</keyword>
<evidence type="ECO:0000313" key="3">
    <source>
        <dbReference type="EMBL" id="TDA38867.1"/>
    </source>
</evidence>
<dbReference type="AlphaFoldDB" id="A0A520KE14"/>
<evidence type="ECO:0000313" key="2">
    <source>
        <dbReference type="EMBL" id="RZN55242.1"/>
    </source>
</evidence>
<proteinExistence type="predicted"/>
<sequence length="156" mass="17449">MKINLSFIFILMSIISISGILAVVGVFLYTHPYFNPLYKQPLPKGWIDERTYVSNNFTIKNGETIRDIFQYTGSGGQSIMILGVQPLVVEKKGSIFIKFNGIPLGESYIETTYVVNTSIASCCFVTLIQAGVDNVMEIESYGFEGLLRYLIILPTK</sequence>
<dbReference type="EMBL" id="RXIH01000046">
    <property type="protein sequence ID" value="RZN55242.1"/>
    <property type="molecule type" value="Genomic_DNA"/>
</dbReference>
<protein>
    <submittedName>
        <fullName evidence="2">Uncharacterized protein</fullName>
    </submittedName>
</protein>
<comment type="caution">
    <text evidence="2">The sequence shown here is derived from an EMBL/GenBank/DDBJ whole genome shotgun (WGS) entry which is preliminary data.</text>
</comment>
<name>A0A520KE14_9CREN</name>
<evidence type="ECO:0000313" key="5">
    <source>
        <dbReference type="Proteomes" id="UP000317265"/>
    </source>
</evidence>